<evidence type="ECO:0000256" key="2">
    <source>
        <dbReference type="ARBA" id="ARBA00022617"/>
    </source>
</evidence>
<evidence type="ECO:0000256" key="3">
    <source>
        <dbReference type="ARBA" id="ARBA00022723"/>
    </source>
</evidence>
<keyword evidence="2" id="KW-0349">Heme</keyword>
<dbReference type="InterPro" id="IPR001128">
    <property type="entry name" value="Cyt_P450"/>
</dbReference>
<evidence type="ECO:0000256" key="6">
    <source>
        <dbReference type="ARBA" id="ARBA00023033"/>
    </source>
</evidence>
<feature type="chain" id="PRO_5041696051" description="Cytochrome P450" evidence="7">
    <location>
        <begin position="17"/>
        <end position="343"/>
    </location>
</feature>
<evidence type="ECO:0000313" key="8">
    <source>
        <dbReference type="EMBL" id="KAK3010110.1"/>
    </source>
</evidence>
<name>A0AA89APE4_9ASTE</name>
<protein>
    <recommendedName>
        <fullName evidence="10">Cytochrome P450</fullName>
    </recommendedName>
</protein>
<gene>
    <name evidence="8" type="ORF">RJ639_011673</name>
</gene>
<dbReference type="PANTHER" id="PTHR24286">
    <property type="entry name" value="CYTOCHROME P450 26"/>
    <property type="match status" value="1"/>
</dbReference>
<evidence type="ECO:0000256" key="5">
    <source>
        <dbReference type="ARBA" id="ARBA00023004"/>
    </source>
</evidence>
<dbReference type="Gene3D" id="1.10.630.10">
    <property type="entry name" value="Cytochrome P450"/>
    <property type="match status" value="1"/>
</dbReference>
<dbReference type="InterPro" id="IPR036396">
    <property type="entry name" value="Cyt_P450_sf"/>
</dbReference>
<keyword evidence="9" id="KW-1185">Reference proteome</keyword>
<feature type="signal peptide" evidence="7">
    <location>
        <begin position="1"/>
        <end position="16"/>
    </location>
</feature>
<dbReference type="PANTHER" id="PTHR24286:SF384">
    <property type="entry name" value="P450, PUTATIVE (EUROFUNG)-RELATED"/>
    <property type="match status" value="1"/>
</dbReference>
<comment type="similarity">
    <text evidence="1">Belongs to the cytochrome P450 family.</text>
</comment>
<keyword evidence="6" id="KW-0503">Monooxygenase</keyword>
<accession>A0AA89APE4</accession>
<evidence type="ECO:0000256" key="4">
    <source>
        <dbReference type="ARBA" id="ARBA00023002"/>
    </source>
</evidence>
<reference evidence="8" key="1">
    <citation type="submission" date="2022-12" db="EMBL/GenBank/DDBJ databases">
        <title>Draft genome assemblies for two species of Escallonia (Escalloniales).</title>
        <authorList>
            <person name="Chanderbali A."/>
            <person name="Dervinis C."/>
            <person name="Anghel I."/>
            <person name="Soltis D."/>
            <person name="Soltis P."/>
            <person name="Zapata F."/>
        </authorList>
    </citation>
    <scope>NUCLEOTIDE SEQUENCE</scope>
    <source>
        <strain evidence="8">UCBG64.0493</strain>
        <tissue evidence="8">Leaf</tissue>
    </source>
</reference>
<dbReference type="GO" id="GO:0016705">
    <property type="term" value="F:oxidoreductase activity, acting on paired donors, with incorporation or reduction of molecular oxygen"/>
    <property type="evidence" value="ECO:0007669"/>
    <property type="project" value="InterPro"/>
</dbReference>
<dbReference type="GO" id="GO:0016125">
    <property type="term" value="P:sterol metabolic process"/>
    <property type="evidence" value="ECO:0007669"/>
    <property type="project" value="TreeGrafter"/>
</dbReference>
<evidence type="ECO:0000256" key="7">
    <source>
        <dbReference type="SAM" id="SignalP"/>
    </source>
</evidence>
<evidence type="ECO:0000256" key="1">
    <source>
        <dbReference type="ARBA" id="ARBA00010617"/>
    </source>
</evidence>
<evidence type="ECO:0000313" key="9">
    <source>
        <dbReference type="Proteomes" id="UP001188597"/>
    </source>
</evidence>
<comment type="caution">
    <text evidence="8">The sequence shown here is derived from an EMBL/GenBank/DDBJ whole genome shotgun (WGS) entry which is preliminary data.</text>
</comment>
<organism evidence="8 9">
    <name type="scientific">Escallonia herrerae</name>
    <dbReference type="NCBI Taxonomy" id="1293975"/>
    <lineage>
        <taxon>Eukaryota</taxon>
        <taxon>Viridiplantae</taxon>
        <taxon>Streptophyta</taxon>
        <taxon>Embryophyta</taxon>
        <taxon>Tracheophyta</taxon>
        <taxon>Spermatophyta</taxon>
        <taxon>Magnoliopsida</taxon>
        <taxon>eudicotyledons</taxon>
        <taxon>Gunneridae</taxon>
        <taxon>Pentapetalae</taxon>
        <taxon>asterids</taxon>
        <taxon>campanulids</taxon>
        <taxon>Escalloniales</taxon>
        <taxon>Escalloniaceae</taxon>
        <taxon>Escallonia</taxon>
    </lineage>
</organism>
<dbReference type="GO" id="GO:0005506">
    <property type="term" value="F:iron ion binding"/>
    <property type="evidence" value="ECO:0007669"/>
    <property type="project" value="InterPro"/>
</dbReference>
<sequence length="343" mass="38915">MEFLLLLSFLLVLVALFNIFLKKQKPRPATGKHPSDEQVQPLPPGRTGLPLIGENLDYFSKLDNGVLWTFVAERMKKYSTKVFRTSLMGQPTAILCGPEGNRFLFSNEDKLVQFWLPSCFDKIFPKVDNTALGVASPNSEQAKLIRKHLHAVLKLENLIHYIGMIDTVMKQQLHTEWNREKIKVVPAVTKFTLTLACRFLLGIEDPKKVEELAIPITDVEKGIMSIPINLPGTTFYRSIKASKVMRDEIQLIVRQAKIDLHEKRESERESLLAHMLLTTDENGQFFNELYITNHVYGMLAAGYGSITSSLTFIMKYLSELPDVYDEVLKGKASNLNSVLGRCK</sequence>
<dbReference type="GO" id="GO:0004497">
    <property type="term" value="F:monooxygenase activity"/>
    <property type="evidence" value="ECO:0007669"/>
    <property type="project" value="UniProtKB-KW"/>
</dbReference>
<evidence type="ECO:0008006" key="10">
    <source>
        <dbReference type="Google" id="ProtNLM"/>
    </source>
</evidence>
<dbReference type="GO" id="GO:0020037">
    <property type="term" value="F:heme binding"/>
    <property type="evidence" value="ECO:0007669"/>
    <property type="project" value="InterPro"/>
</dbReference>
<dbReference type="EMBL" id="JAVXUP010001575">
    <property type="protein sequence ID" value="KAK3010110.1"/>
    <property type="molecule type" value="Genomic_DNA"/>
</dbReference>
<keyword evidence="4" id="KW-0560">Oxidoreductase</keyword>
<dbReference type="Pfam" id="PF00067">
    <property type="entry name" value="p450"/>
    <property type="match status" value="1"/>
</dbReference>
<keyword evidence="3" id="KW-0479">Metal-binding</keyword>
<dbReference type="SUPFAM" id="SSF48264">
    <property type="entry name" value="Cytochrome P450"/>
    <property type="match status" value="1"/>
</dbReference>
<proteinExistence type="inferred from homology"/>
<keyword evidence="7" id="KW-0732">Signal</keyword>
<dbReference type="AlphaFoldDB" id="A0AA89APE4"/>
<keyword evidence="5" id="KW-0408">Iron</keyword>
<dbReference type="Proteomes" id="UP001188597">
    <property type="component" value="Unassembled WGS sequence"/>
</dbReference>